<comment type="caution">
    <text evidence="2">The sequence shown here is derived from an EMBL/GenBank/DDBJ whole genome shotgun (WGS) entry which is preliminary data.</text>
</comment>
<protein>
    <submittedName>
        <fullName evidence="2">Uncharacterized protein</fullName>
    </submittedName>
</protein>
<dbReference type="EMBL" id="JABANO010028322">
    <property type="protein sequence ID" value="KAF4715339.1"/>
    <property type="molecule type" value="Genomic_DNA"/>
</dbReference>
<dbReference type="AlphaFoldDB" id="A0A7J6R345"/>
<accession>A0A7J6R345</accession>
<gene>
    <name evidence="2" type="ORF">FOZ63_013954</name>
</gene>
<name>A0A7J6R345_PEROL</name>
<evidence type="ECO:0000256" key="1">
    <source>
        <dbReference type="SAM" id="MobiDB-lite"/>
    </source>
</evidence>
<feature type="region of interest" description="Disordered" evidence="1">
    <location>
        <begin position="1"/>
        <end position="60"/>
    </location>
</feature>
<evidence type="ECO:0000313" key="2">
    <source>
        <dbReference type="EMBL" id="KAF4715339.1"/>
    </source>
</evidence>
<reference evidence="2 3" key="1">
    <citation type="submission" date="2020-04" db="EMBL/GenBank/DDBJ databases">
        <title>Perkinsus olseni comparative genomics.</title>
        <authorList>
            <person name="Bogema D.R."/>
        </authorList>
    </citation>
    <scope>NUCLEOTIDE SEQUENCE [LARGE SCALE GENOMIC DNA]</scope>
    <source>
        <strain evidence="2 3">ATCC PRA-207</strain>
    </source>
</reference>
<feature type="non-terminal residue" evidence="2">
    <location>
        <position position="60"/>
    </location>
</feature>
<sequence length="60" mass="6576">GGQSSRRGSEDDRGSPRADRSRRRGSFDSEESRRSSERGRRSGRMRDGSDSRAAGTSEDG</sequence>
<organism evidence="2 3">
    <name type="scientific">Perkinsus olseni</name>
    <name type="common">Perkinsus atlanticus</name>
    <dbReference type="NCBI Taxonomy" id="32597"/>
    <lineage>
        <taxon>Eukaryota</taxon>
        <taxon>Sar</taxon>
        <taxon>Alveolata</taxon>
        <taxon>Perkinsozoa</taxon>
        <taxon>Perkinsea</taxon>
        <taxon>Perkinsida</taxon>
        <taxon>Perkinsidae</taxon>
        <taxon>Perkinsus</taxon>
    </lineage>
</organism>
<feature type="non-terminal residue" evidence="2">
    <location>
        <position position="1"/>
    </location>
</feature>
<evidence type="ECO:0000313" key="3">
    <source>
        <dbReference type="Proteomes" id="UP000553632"/>
    </source>
</evidence>
<keyword evidence="3" id="KW-1185">Reference proteome</keyword>
<dbReference type="Proteomes" id="UP000553632">
    <property type="component" value="Unassembled WGS sequence"/>
</dbReference>
<feature type="compositionally biased region" description="Basic and acidic residues" evidence="1">
    <location>
        <begin position="7"/>
        <end position="50"/>
    </location>
</feature>
<proteinExistence type="predicted"/>